<comment type="subcellular location">
    <subcellularLocation>
        <location evidence="1">Nucleus</location>
    </subcellularLocation>
</comment>
<dbReference type="GO" id="GO:0010468">
    <property type="term" value="P:regulation of gene expression"/>
    <property type="evidence" value="ECO:0007669"/>
    <property type="project" value="UniProtKB-ARBA"/>
</dbReference>
<dbReference type="AlphaFoldDB" id="S3C3Q9"/>
<feature type="region of interest" description="Disordered" evidence="6">
    <location>
        <begin position="259"/>
        <end position="305"/>
    </location>
</feature>
<evidence type="ECO:0000256" key="3">
    <source>
        <dbReference type="ARBA" id="ARBA00023015"/>
    </source>
</evidence>
<dbReference type="eggNOG" id="ENOG502S0G7">
    <property type="taxonomic scope" value="Eukaryota"/>
</dbReference>
<dbReference type="HOGENOM" id="CLU_031130_1_0_1"/>
<proteinExistence type="predicted"/>
<feature type="region of interest" description="Disordered" evidence="6">
    <location>
        <begin position="588"/>
        <end position="616"/>
    </location>
</feature>
<feature type="compositionally biased region" description="Low complexity" evidence="6">
    <location>
        <begin position="542"/>
        <end position="553"/>
    </location>
</feature>
<reference evidence="7 8" key="1">
    <citation type="journal article" date="2013" name="BMC Genomics">
        <title>The genome and transcriptome of the pine saprophyte Ophiostoma piceae, and a comparison with the bark beetle-associated pine pathogen Grosmannia clavigera.</title>
        <authorList>
            <person name="Haridas S."/>
            <person name="Wang Y."/>
            <person name="Lim L."/>
            <person name="Massoumi Alamouti S."/>
            <person name="Jackman S."/>
            <person name="Docking R."/>
            <person name="Robertson G."/>
            <person name="Birol I."/>
            <person name="Bohlmann J."/>
            <person name="Breuil C."/>
        </authorList>
    </citation>
    <scope>NUCLEOTIDE SEQUENCE [LARGE SCALE GENOMIC DNA]</scope>
    <source>
        <strain evidence="7 8">UAMH 11346</strain>
    </source>
</reference>
<dbReference type="STRING" id="1262450.S3C3Q9"/>
<keyword evidence="5" id="KW-0539">Nucleus</keyword>
<dbReference type="OrthoDB" id="70376at2759"/>
<dbReference type="Pfam" id="PF08598">
    <property type="entry name" value="Sds3"/>
    <property type="match status" value="1"/>
</dbReference>
<dbReference type="VEuPathDB" id="FungiDB:F503_08073"/>
<dbReference type="PANTHER" id="PTHR21964">
    <property type="entry name" value="BREAST CANCER METASTASIS-SUPPRESSOR 1"/>
    <property type="match status" value="1"/>
</dbReference>
<feature type="compositionally biased region" description="Low complexity" evidence="6">
    <location>
        <begin position="44"/>
        <end position="55"/>
    </location>
</feature>
<keyword evidence="4" id="KW-0804">Transcription</keyword>
<dbReference type="SMART" id="SM01401">
    <property type="entry name" value="Sds3"/>
    <property type="match status" value="1"/>
</dbReference>
<organism evidence="7 8">
    <name type="scientific">Ophiostoma piceae (strain UAMH 11346)</name>
    <name type="common">Sap stain fungus</name>
    <dbReference type="NCBI Taxonomy" id="1262450"/>
    <lineage>
        <taxon>Eukaryota</taxon>
        <taxon>Fungi</taxon>
        <taxon>Dikarya</taxon>
        <taxon>Ascomycota</taxon>
        <taxon>Pezizomycotina</taxon>
        <taxon>Sordariomycetes</taxon>
        <taxon>Sordariomycetidae</taxon>
        <taxon>Ophiostomatales</taxon>
        <taxon>Ophiostomataceae</taxon>
        <taxon>Ophiostoma</taxon>
    </lineage>
</organism>
<sequence length="616" mass="67052">MATTDLHSAGLGGASTSSDIAASERLQSLQHAVYTMSQAGNTAAAAAPGSTSQSQSKRDKKRQLLTDRLAALSEKFGRDRDMTYREQLQKIQIDTNLVMRLDPYTDRPLDFLGQDRASRERELNRDPDPEGRGGGRGVLEMAGPTFQQWIQEIEDLVEERDAELTKQKFEYEKKAQEHKNTHAFKTDTAVREHRHLSATLRERLTNAITAKKVRLTKEKEALEISDASALLLHPNQFSITNPASPGGGHSKRATRLRQTADDLAGIGGGADARKRKRNGDDDGSPAPQRRTDNNGTTPLWHGDRLGYRKVTGPVYSIDKLFTDKELAMTYNNAALASHKYLLSHRTKVNSNGELVSSNSDTESGDDDNHGMSSYRDATPLASVGMERVPSHATRSTRGGNNGTSNAAASSNFVDDRLVGLEALTNFEMPSNLEKLAVNEPKMPPMFMSNYAKPHSKMDANTPATLSGDDVSSDLSVIKTLRQYERAHGVGSNFDNSNGGRKVLEATAFAPHDSRYVAYLKHDRRDDPAEDLRKDLRLPALLSSNGNGHSSSNGPAAVTSSVRDEPMTPSHSASAAAAASALLNPLHATPMSRQSSQGGAAMSRQGSNTRAQRKRNI</sequence>
<dbReference type="EMBL" id="KE148151">
    <property type="protein sequence ID" value="EPE07422.1"/>
    <property type="molecule type" value="Genomic_DNA"/>
</dbReference>
<evidence type="ECO:0000256" key="5">
    <source>
        <dbReference type="ARBA" id="ARBA00023242"/>
    </source>
</evidence>
<evidence type="ECO:0000256" key="2">
    <source>
        <dbReference type="ARBA" id="ARBA00022491"/>
    </source>
</evidence>
<name>S3C3Q9_OPHP1</name>
<feature type="region of interest" description="Disordered" evidence="6">
    <location>
        <begin position="44"/>
        <end position="63"/>
    </location>
</feature>
<gene>
    <name evidence="7" type="ORF">F503_08073</name>
</gene>
<feature type="compositionally biased region" description="Polar residues" evidence="6">
    <location>
        <begin position="590"/>
        <end position="609"/>
    </location>
</feature>
<protein>
    <submittedName>
        <fullName evidence="7">Deacetylase complex subunit</fullName>
    </submittedName>
</protein>
<feature type="compositionally biased region" description="Polar residues" evidence="6">
    <location>
        <begin position="351"/>
        <end position="361"/>
    </location>
</feature>
<evidence type="ECO:0000256" key="4">
    <source>
        <dbReference type="ARBA" id="ARBA00023163"/>
    </source>
</evidence>
<feature type="compositionally biased region" description="Low complexity" evidence="6">
    <location>
        <begin position="392"/>
        <end position="408"/>
    </location>
</feature>
<accession>S3C3Q9</accession>
<dbReference type="GO" id="GO:0005654">
    <property type="term" value="C:nucleoplasm"/>
    <property type="evidence" value="ECO:0007669"/>
    <property type="project" value="UniProtKB-ARBA"/>
</dbReference>
<feature type="region of interest" description="Disordered" evidence="6">
    <location>
        <begin position="540"/>
        <end position="575"/>
    </location>
</feature>
<keyword evidence="8" id="KW-1185">Reference proteome</keyword>
<evidence type="ECO:0000313" key="7">
    <source>
        <dbReference type="EMBL" id="EPE07422.1"/>
    </source>
</evidence>
<dbReference type="Proteomes" id="UP000016923">
    <property type="component" value="Unassembled WGS sequence"/>
</dbReference>
<keyword evidence="3" id="KW-0805">Transcription regulation</keyword>
<feature type="region of interest" description="Disordered" evidence="6">
    <location>
        <begin position="351"/>
        <end position="408"/>
    </location>
</feature>
<evidence type="ECO:0000256" key="6">
    <source>
        <dbReference type="SAM" id="MobiDB-lite"/>
    </source>
</evidence>
<feature type="compositionally biased region" description="Basic and acidic residues" evidence="6">
    <location>
        <begin position="116"/>
        <end position="133"/>
    </location>
</feature>
<dbReference type="OMA" id="AADMMRT"/>
<keyword evidence="2" id="KW-0678">Repressor</keyword>
<feature type="region of interest" description="Disordered" evidence="6">
    <location>
        <begin position="116"/>
        <end position="137"/>
    </location>
</feature>
<evidence type="ECO:0000256" key="1">
    <source>
        <dbReference type="ARBA" id="ARBA00004123"/>
    </source>
</evidence>
<evidence type="ECO:0000313" key="8">
    <source>
        <dbReference type="Proteomes" id="UP000016923"/>
    </source>
</evidence>
<dbReference type="InterPro" id="IPR013907">
    <property type="entry name" value="Sds3"/>
</dbReference>